<organism evidence="1 2">
    <name type="scientific">Wohlfahrtiimonas larvae</name>
    <dbReference type="NCBI Taxonomy" id="1157986"/>
    <lineage>
        <taxon>Bacteria</taxon>
        <taxon>Pseudomonadati</taxon>
        <taxon>Pseudomonadota</taxon>
        <taxon>Gammaproteobacteria</taxon>
        <taxon>Cardiobacteriales</taxon>
        <taxon>Ignatzschineriaceae</taxon>
        <taxon>Wohlfahrtiimonas</taxon>
    </lineage>
</organism>
<comment type="caution">
    <text evidence="1">The sequence shown here is derived from an EMBL/GenBank/DDBJ whole genome shotgun (WGS) entry which is preliminary data.</text>
</comment>
<reference evidence="2" key="1">
    <citation type="journal article" date="2019" name="Int. J. Syst. Evol. Microbiol.">
        <title>The Global Catalogue of Microorganisms (GCM) 10K type strain sequencing project: providing services to taxonomists for standard genome sequencing and annotation.</title>
        <authorList>
            <consortium name="The Broad Institute Genomics Platform"/>
            <consortium name="The Broad Institute Genome Sequencing Center for Infectious Disease"/>
            <person name="Wu L."/>
            <person name="Ma J."/>
        </authorList>
    </citation>
    <scope>NUCLEOTIDE SEQUENCE [LARGE SCALE GENOMIC DNA]</scope>
    <source>
        <strain evidence="2">JCM 18424</strain>
    </source>
</reference>
<keyword evidence="2" id="KW-1185">Reference proteome</keyword>
<name>A0ABP9MR06_9GAMM</name>
<dbReference type="EMBL" id="BAABKE010000004">
    <property type="protein sequence ID" value="GAA5099181.1"/>
    <property type="molecule type" value="Genomic_DNA"/>
</dbReference>
<gene>
    <name evidence="1" type="ORF">GCM10023338_12420</name>
</gene>
<protein>
    <recommendedName>
        <fullName evidence="3">Roadblock/LAMTOR2 domain-containing protein</fullName>
    </recommendedName>
</protein>
<dbReference type="Proteomes" id="UP001500631">
    <property type="component" value="Unassembled WGS sequence"/>
</dbReference>
<sequence>MGQSYLSDLTAIEGFKAASLVDANTGKALASFGSGIDIELASEGNTEVLNTKRRVVDLLELDDVIEDILISLGKEYHLIRPLVKQPSIFLYLVLDRKKSNLGLARHFLKTFEHSLEF</sequence>
<accession>A0ABP9MR06</accession>
<evidence type="ECO:0000313" key="2">
    <source>
        <dbReference type="Proteomes" id="UP001500631"/>
    </source>
</evidence>
<evidence type="ECO:0008006" key="3">
    <source>
        <dbReference type="Google" id="ProtNLM"/>
    </source>
</evidence>
<evidence type="ECO:0000313" key="1">
    <source>
        <dbReference type="EMBL" id="GAA5099181.1"/>
    </source>
</evidence>
<dbReference type="RefSeq" id="WP_077925330.1">
    <property type="nucleotide sequence ID" value="NZ_BAABKE010000004.1"/>
</dbReference>
<proteinExistence type="predicted"/>